<dbReference type="RefSeq" id="WP_028931858.1">
    <property type="nucleotide sequence ID" value="NZ_AUII01000042.1"/>
</dbReference>
<dbReference type="AlphaFoldDB" id="A0A511D601"/>
<reference evidence="1 2" key="1">
    <citation type="submission" date="2019-07" db="EMBL/GenBank/DDBJ databases">
        <title>Whole genome shotgun sequence of Pseudonocardia asaccharolytica NBRC 16224.</title>
        <authorList>
            <person name="Hosoyama A."/>
            <person name="Uohara A."/>
            <person name="Ohji S."/>
            <person name="Ichikawa N."/>
        </authorList>
    </citation>
    <scope>NUCLEOTIDE SEQUENCE [LARGE SCALE GENOMIC DNA]</scope>
    <source>
        <strain evidence="1 2">NBRC 16224</strain>
    </source>
</reference>
<dbReference type="EMBL" id="BJVI01000061">
    <property type="protein sequence ID" value="GEL20205.1"/>
    <property type="molecule type" value="Genomic_DNA"/>
</dbReference>
<comment type="caution">
    <text evidence="1">The sequence shown here is derived from an EMBL/GenBank/DDBJ whole genome shotgun (WGS) entry which is preliminary data.</text>
</comment>
<sequence>MRLDLAHVGTPEQQLGLSLGTVLVYLRSALTARAIADGWRDAAVLAQALSPAVTGRRPLVVGPSTVSALVRLAGVPQVIAAAEPGRAATATRPAVAPMVRLRVGPVTWEVCDATAYSCLLRAWRQAARLLGDHPTGDED</sequence>
<protein>
    <submittedName>
        <fullName evidence="1">Uncharacterized protein</fullName>
    </submittedName>
</protein>
<gene>
    <name evidence="1" type="ORF">PA7_40420</name>
</gene>
<proteinExistence type="predicted"/>
<dbReference type="Proteomes" id="UP000321328">
    <property type="component" value="Unassembled WGS sequence"/>
</dbReference>
<dbReference type="OrthoDB" id="3575936at2"/>
<evidence type="ECO:0000313" key="1">
    <source>
        <dbReference type="EMBL" id="GEL20205.1"/>
    </source>
</evidence>
<keyword evidence="2" id="KW-1185">Reference proteome</keyword>
<organism evidence="1 2">
    <name type="scientific">Pseudonocardia asaccharolytica DSM 44247 = NBRC 16224</name>
    <dbReference type="NCBI Taxonomy" id="1123024"/>
    <lineage>
        <taxon>Bacteria</taxon>
        <taxon>Bacillati</taxon>
        <taxon>Actinomycetota</taxon>
        <taxon>Actinomycetes</taxon>
        <taxon>Pseudonocardiales</taxon>
        <taxon>Pseudonocardiaceae</taxon>
        <taxon>Pseudonocardia</taxon>
    </lineage>
</organism>
<evidence type="ECO:0000313" key="2">
    <source>
        <dbReference type="Proteomes" id="UP000321328"/>
    </source>
</evidence>
<name>A0A511D601_9PSEU</name>
<dbReference type="STRING" id="1123024.GCA_000423625_04726"/>
<accession>A0A511D601</accession>